<name>A0A8S1VRY4_9CILI</name>
<comment type="caution">
    <text evidence="1">The sequence shown here is derived from an EMBL/GenBank/DDBJ whole genome shotgun (WGS) entry which is preliminary data.</text>
</comment>
<keyword evidence="2" id="KW-1185">Reference proteome</keyword>
<gene>
    <name evidence="1" type="ORF">PPENT_87.1.T0700193</name>
</gene>
<sequence>MSKTKQQGKLILSHLNQLWNKEQSKGRVWSKLTTNKTVLTSGQPVSFKEKKQLKKKFRQHYQHRISWILELLKQHAMLKVNFMKLRADSQVRISEIFTESEYSYTGIPNSWFKLIGLGSWKIEWYMQNNNVDWSFLQLQGEHPLQVKFDASNLQFYSSGAIYNYANYFALIIGYDLYLK</sequence>
<dbReference type="Proteomes" id="UP000689195">
    <property type="component" value="Unassembled WGS sequence"/>
</dbReference>
<dbReference type="AlphaFoldDB" id="A0A8S1VRY4"/>
<accession>A0A8S1VRY4</accession>
<protein>
    <submittedName>
        <fullName evidence="1">Uncharacterized protein</fullName>
    </submittedName>
</protein>
<evidence type="ECO:0000313" key="1">
    <source>
        <dbReference type="EMBL" id="CAD8178915.1"/>
    </source>
</evidence>
<organism evidence="1 2">
    <name type="scientific">Paramecium pentaurelia</name>
    <dbReference type="NCBI Taxonomy" id="43138"/>
    <lineage>
        <taxon>Eukaryota</taxon>
        <taxon>Sar</taxon>
        <taxon>Alveolata</taxon>
        <taxon>Ciliophora</taxon>
        <taxon>Intramacronucleata</taxon>
        <taxon>Oligohymenophorea</taxon>
        <taxon>Peniculida</taxon>
        <taxon>Parameciidae</taxon>
        <taxon>Paramecium</taxon>
    </lineage>
</organism>
<reference evidence="1" key="1">
    <citation type="submission" date="2021-01" db="EMBL/GenBank/DDBJ databases">
        <authorList>
            <consortium name="Genoscope - CEA"/>
            <person name="William W."/>
        </authorList>
    </citation>
    <scope>NUCLEOTIDE SEQUENCE</scope>
</reference>
<evidence type="ECO:0000313" key="2">
    <source>
        <dbReference type="Proteomes" id="UP000689195"/>
    </source>
</evidence>
<proteinExistence type="predicted"/>
<dbReference type="EMBL" id="CAJJDO010000070">
    <property type="protein sequence ID" value="CAD8178915.1"/>
    <property type="molecule type" value="Genomic_DNA"/>
</dbReference>